<gene>
    <name evidence="7" type="ORF">ACH5RR_004920</name>
</gene>
<accession>A0ABD3AYZ1</accession>
<keyword evidence="3 6" id="KW-0187">Copper transport</keyword>
<proteinExistence type="inferred from homology"/>
<sequence length="112" mass="12136">MHFYWGKDTEILFSGWPGNNSGMYALALIFVFSLAVLVELFSNINLIKPGSNRVAAVLFQMGIHAIRAGFAYMVMLAVISYNGGIFLAAVLGHAVGYVIFGSPVFKRGSNVT</sequence>
<dbReference type="PANTHER" id="PTHR12483">
    <property type="entry name" value="SOLUTE CARRIER FAMILY 31 COPPER TRANSPORTERS"/>
    <property type="match status" value="1"/>
</dbReference>
<comment type="caution">
    <text evidence="7">The sequence shown here is derived from an EMBL/GenBank/DDBJ whole genome shotgun (WGS) entry which is preliminary data.</text>
</comment>
<feature type="transmembrane region" description="Helical" evidence="6">
    <location>
        <begin position="85"/>
        <end position="105"/>
    </location>
</feature>
<keyword evidence="2 6" id="KW-0812">Transmembrane</keyword>
<comment type="subcellular location">
    <subcellularLocation>
        <location evidence="6">Membrane</location>
        <topology evidence="6">Multi-pass membrane protein</topology>
    </subcellularLocation>
</comment>
<evidence type="ECO:0000256" key="6">
    <source>
        <dbReference type="RuleBase" id="RU367022"/>
    </source>
</evidence>
<keyword evidence="6" id="KW-0813">Transport</keyword>
<evidence type="ECO:0000256" key="3">
    <source>
        <dbReference type="ARBA" id="ARBA00022796"/>
    </source>
</evidence>
<reference evidence="7 8" key="1">
    <citation type="submission" date="2024-11" db="EMBL/GenBank/DDBJ databases">
        <title>A near-complete genome assembly of Cinchona calisaya.</title>
        <authorList>
            <person name="Lian D.C."/>
            <person name="Zhao X.W."/>
            <person name="Wei L."/>
        </authorList>
    </citation>
    <scope>NUCLEOTIDE SEQUENCE [LARGE SCALE GENOMIC DNA]</scope>
    <source>
        <tissue evidence="7">Nenye</tissue>
    </source>
</reference>
<name>A0ABD3AYZ1_9GENT</name>
<dbReference type="EMBL" id="JBJUIK010000002">
    <property type="protein sequence ID" value="KAL3536459.1"/>
    <property type="molecule type" value="Genomic_DNA"/>
</dbReference>
<evidence type="ECO:0000256" key="2">
    <source>
        <dbReference type="ARBA" id="ARBA00022692"/>
    </source>
</evidence>
<feature type="transmembrane region" description="Helical" evidence="6">
    <location>
        <begin position="22"/>
        <end position="42"/>
    </location>
</feature>
<dbReference type="GO" id="GO:0016020">
    <property type="term" value="C:membrane"/>
    <property type="evidence" value="ECO:0007669"/>
    <property type="project" value="UniProtKB-SubCell"/>
</dbReference>
<keyword evidence="5 6" id="KW-0472">Membrane</keyword>
<comment type="similarity">
    <text evidence="1 6">Belongs to the copper transporter (Ctr) (TC 1.A.56) family. SLC31A subfamily.</text>
</comment>
<evidence type="ECO:0000313" key="7">
    <source>
        <dbReference type="EMBL" id="KAL3536459.1"/>
    </source>
</evidence>
<evidence type="ECO:0000256" key="5">
    <source>
        <dbReference type="ARBA" id="ARBA00023136"/>
    </source>
</evidence>
<dbReference type="AlphaFoldDB" id="A0ABD3AYZ1"/>
<organism evidence="7 8">
    <name type="scientific">Cinchona calisaya</name>
    <dbReference type="NCBI Taxonomy" id="153742"/>
    <lineage>
        <taxon>Eukaryota</taxon>
        <taxon>Viridiplantae</taxon>
        <taxon>Streptophyta</taxon>
        <taxon>Embryophyta</taxon>
        <taxon>Tracheophyta</taxon>
        <taxon>Spermatophyta</taxon>
        <taxon>Magnoliopsida</taxon>
        <taxon>eudicotyledons</taxon>
        <taxon>Gunneridae</taxon>
        <taxon>Pentapetalae</taxon>
        <taxon>asterids</taxon>
        <taxon>lamiids</taxon>
        <taxon>Gentianales</taxon>
        <taxon>Rubiaceae</taxon>
        <taxon>Cinchonoideae</taxon>
        <taxon>Cinchoneae</taxon>
        <taxon>Cinchona</taxon>
    </lineage>
</organism>
<protein>
    <recommendedName>
        <fullName evidence="6">Copper transport protein</fullName>
    </recommendedName>
</protein>
<evidence type="ECO:0000313" key="8">
    <source>
        <dbReference type="Proteomes" id="UP001630127"/>
    </source>
</evidence>
<feature type="transmembrane region" description="Helical" evidence="6">
    <location>
        <begin position="54"/>
        <end position="79"/>
    </location>
</feature>
<evidence type="ECO:0000256" key="4">
    <source>
        <dbReference type="ARBA" id="ARBA00022989"/>
    </source>
</evidence>
<keyword evidence="6" id="KW-0406">Ion transport</keyword>
<keyword evidence="8" id="KW-1185">Reference proteome</keyword>
<dbReference type="Proteomes" id="UP001630127">
    <property type="component" value="Unassembled WGS sequence"/>
</dbReference>
<keyword evidence="6" id="KW-0186">Copper</keyword>
<keyword evidence="4 6" id="KW-1133">Transmembrane helix</keyword>
<dbReference type="InterPro" id="IPR007274">
    <property type="entry name" value="Cop_transporter"/>
</dbReference>
<dbReference type="GO" id="GO:0005375">
    <property type="term" value="F:copper ion transmembrane transporter activity"/>
    <property type="evidence" value="ECO:0007669"/>
    <property type="project" value="UniProtKB-UniRule"/>
</dbReference>
<evidence type="ECO:0000256" key="1">
    <source>
        <dbReference type="ARBA" id="ARBA00006921"/>
    </source>
</evidence>
<dbReference type="PANTHER" id="PTHR12483:SF94">
    <property type="entry name" value="COPPER TRANSPORTER 4"/>
    <property type="match status" value="1"/>
</dbReference>
<dbReference type="Pfam" id="PF04145">
    <property type="entry name" value="Ctr"/>
    <property type="match status" value="2"/>
</dbReference>